<keyword evidence="6 8" id="KW-0057">Aromatic amino acid biosynthesis</keyword>
<dbReference type="InterPro" id="IPR013708">
    <property type="entry name" value="Shikimate_DH-bd_N"/>
</dbReference>
<proteinExistence type="inferred from homology"/>
<evidence type="ECO:0000259" key="11">
    <source>
        <dbReference type="Pfam" id="PF18317"/>
    </source>
</evidence>
<feature type="binding site" evidence="8">
    <location>
        <begin position="15"/>
        <end position="17"/>
    </location>
    <ligand>
        <name>shikimate</name>
        <dbReference type="ChEBI" id="CHEBI:36208"/>
    </ligand>
</feature>
<accession>A0ABY9K2G5</accession>
<feature type="binding site" evidence="8">
    <location>
        <begin position="151"/>
        <end position="156"/>
    </location>
    <ligand>
        <name>NADP(+)</name>
        <dbReference type="ChEBI" id="CHEBI:58349"/>
    </ligand>
</feature>
<evidence type="ECO:0000313" key="12">
    <source>
        <dbReference type="EMBL" id="WLR44015.1"/>
    </source>
</evidence>
<evidence type="ECO:0000259" key="9">
    <source>
        <dbReference type="Pfam" id="PF01488"/>
    </source>
</evidence>
<comment type="catalytic activity">
    <reaction evidence="7 8">
        <text>shikimate + NADP(+) = 3-dehydroshikimate + NADPH + H(+)</text>
        <dbReference type="Rhea" id="RHEA:17737"/>
        <dbReference type="ChEBI" id="CHEBI:15378"/>
        <dbReference type="ChEBI" id="CHEBI:16630"/>
        <dbReference type="ChEBI" id="CHEBI:36208"/>
        <dbReference type="ChEBI" id="CHEBI:57783"/>
        <dbReference type="ChEBI" id="CHEBI:58349"/>
        <dbReference type="EC" id="1.1.1.25"/>
    </reaction>
</comment>
<dbReference type="RefSeq" id="WP_226539824.1">
    <property type="nucleotide sequence ID" value="NZ_CP129013.1"/>
</dbReference>
<keyword evidence="3 8" id="KW-0028">Amino-acid biosynthesis</keyword>
<feature type="domain" description="SDH C-terminal" evidence="11">
    <location>
        <begin position="242"/>
        <end position="265"/>
    </location>
</feature>
<evidence type="ECO:0000256" key="3">
    <source>
        <dbReference type="ARBA" id="ARBA00022605"/>
    </source>
</evidence>
<dbReference type="SUPFAM" id="SSF51735">
    <property type="entry name" value="NAD(P)-binding Rossmann-fold domains"/>
    <property type="match status" value="1"/>
</dbReference>
<evidence type="ECO:0000313" key="13">
    <source>
        <dbReference type="Proteomes" id="UP001197974"/>
    </source>
</evidence>
<feature type="binding site" evidence="8">
    <location>
        <position position="219"/>
    </location>
    <ligand>
        <name>NADP(+)</name>
        <dbReference type="ChEBI" id="CHEBI:58349"/>
    </ligand>
</feature>
<reference evidence="12 13" key="1">
    <citation type="submission" date="2023-06" db="EMBL/GenBank/DDBJ databases">
        <title>Five Gram-positive bacteria isolated from mangrove sediments in Shenzhen, Guangdong, China.</title>
        <authorList>
            <person name="Yu S."/>
            <person name="Zheng W."/>
            <person name="Huang Y."/>
        </authorList>
    </citation>
    <scope>NUCLEOTIDE SEQUENCE [LARGE SCALE GENOMIC DNA]</scope>
    <source>
        <strain evidence="12 13">SaN35-3</strain>
    </source>
</reference>
<dbReference type="PANTHER" id="PTHR21089:SF1">
    <property type="entry name" value="BIFUNCTIONAL 3-DEHYDROQUINATE DEHYDRATASE_SHIKIMATE DEHYDROGENASE, CHLOROPLASTIC"/>
    <property type="match status" value="1"/>
</dbReference>
<evidence type="ECO:0000256" key="2">
    <source>
        <dbReference type="ARBA" id="ARBA00012962"/>
    </source>
</evidence>
<comment type="caution">
    <text evidence="8">Lacks conserved residue(s) required for the propagation of feature annotation.</text>
</comment>
<protein>
    <recommendedName>
        <fullName evidence="2 8">Shikimate dehydrogenase (NADP(+))</fullName>
        <shortName evidence="8">SDH</shortName>
        <ecNumber evidence="2 8">1.1.1.25</ecNumber>
    </recommendedName>
</protein>
<dbReference type="InterPro" id="IPR046346">
    <property type="entry name" value="Aminoacid_DH-like_N_sf"/>
</dbReference>
<comment type="function">
    <text evidence="8">Involved in the biosynthesis of the chorismate, which leads to the biosynthesis of aromatic amino acids. Catalyzes the reversible NADPH linked reduction of 3-dehydroshikimate (DHSA) to yield shikimate (SA).</text>
</comment>
<evidence type="ECO:0000256" key="4">
    <source>
        <dbReference type="ARBA" id="ARBA00022857"/>
    </source>
</evidence>
<dbReference type="NCBIfam" id="TIGR00507">
    <property type="entry name" value="aroE"/>
    <property type="match status" value="1"/>
</dbReference>
<keyword evidence="4 8" id="KW-0521">NADP</keyword>
<feature type="binding site" evidence="8">
    <location>
        <position position="87"/>
    </location>
    <ligand>
        <name>shikimate</name>
        <dbReference type="ChEBI" id="CHEBI:36208"/>
    </ligand>
</feature>
<dbReference type="Proteomes" id="UP001197974">
    <property type="component" value="Chromosome"/>
</dbReference>
<organism evidence="12 13">
    <name type="scientific">Bacillus carboniphilus</name>
    <dbReference type="NCBI Taxonomy" id="86663"/>
    <lineage>
        <taxon>Bacteria</taxon>
        <taxon>Bacillati</taxon>
        <taxon>Bacillota</taxon>
        <taxon>Bacilli</taxon>
        <taxon>Bacillales</taxon>
        <taxon>Bacillaceae</taxon>
        <taxon>Bacillus</taxon>
    </lineage>
</organism>
<feature type="binding site" evidence="8">
    <location>
        <position position="242"/>
    </location>
    <ligand>
        <name>NADP(+)</name>
        <dbReference type="ChEBI" id="CHEBI:58349"/>
    </ligand>
</feature>
<dbReference type="Pfam" id="PF08501">
    <property type="entry name" value="Shikimate_dh_N"/>
    <property type="match status" value="1"/>
</dbReference>
<comment type="pathway">
    <text evidence="1 8">Metabolic intermediate biosynthesis; chorismate biosynthesis; chorismate from D-erythrose 4-phosphate and phosphoenolpyruvate: step 4/7.</text>
</comment>
<dbReference type="GO" id="GO:0004764">
    <property type="term" value="F:shikimate 3-dehydrogenase (NADP+) activity"/>
    <property type="evidence" value="ECO:0007669"/>
    <property type="project" value="UniProtKB-EC"/>
</dbReference>
<feature type="domain" description="Quinate/shikimate 5-dehydrogenase/glutamyl-tRNA reductase" evidence="9">
    <location>
        <begin position="116"/>
        <end position="189"/>
    </location>
</feature>
<dbReference type="NCBIfam" id="NF001319">
    <property type="entry name" value="PRK00258.3-3"/>
    <property type="match status" value="1"/>
</dbReference>
<dbReference type="InterPro" id="IPR011342">
    <property type="entry name" value="Shikimate_DH"/>
</dbReference>
<dbReference type="EC" id="1.1.1.25" evidence="2 8"/>
<dbReference type="InterPro" id="IPR041121">
    <property type="entry name" value="SDH_C"/>
</dbReference>
<evidence type="ECO:0000256" key="5">
    <source>
        <dbReference type="ARBA" id="ARBA00023002"/>
    </source>
</evidence>
<comment type="similarity">
    <text evidence="8">Belongs to the shikimate dehydrogenase family.</text>
</comment>
<sequence length="280" mass="30411">MSKLFGVIGDPISQSMSPTIHNTAFHTYQIDAHYHAFQVSKKNLKEAVEGMRALNISGFNVTIPHKESIMPFLDEVDPLALEIGAVNTVVNQGGRLRGYNTDGSGFVRSLNEALSTSIGNQQILVVGAGGASRAIIFALQQAGAITIDIINRTKEKAEDLLSVVGNINGEALSLHEAHQISKKYDILIQTSPIGMYPNVENQPLILNKLVYNHSIVCDIIYNPIKTAFLSEAKQLGLNTVDGVGMFVYQATLAFELWTGINPDPHPLKNIVYQHLGGSSC</sequence>
<feature type="binding site" evidence="8">
    <location>
        <position position="62"/>
    </location>
    <ligand>
        <name>shikimate</name>
        <dbReference type="ChEBI" id="CHEBI:36208"/>
    </ligand>
</feature>
<dbReference type="SUPFAM" id="SSF53223">
    <property type="entry name" value="Aminoacid dehydrogenase-like, N-terminal domain"/>
    <property type="match status" value="1"/>
</dbReference>
<evidence type="ECO:0000259" key="10">
    <source>
        <dbReference type="Pfam" id="PF08501"/>
    </source>
</evidence>
<dbReference type="Pfam" id="PF18317">
    <property type="entry name" value="SDH_C"/>
    <property type="match status" value="1"/>
</dbReference>
<dbReference type="Pfam" id="PF01488">
    <property type="entry name" value="Shikimate_DH"/>
    <property type="match status" value="1"/>
</dbReference>
<name>A0ABY9K2G5_9BACI</name>
<feature type="domain" description="Shikimate dehydrogenase substrate binding N-terminal" evidence="10">
    <location>
        <begin position="7"/>
        <end position="89"/>
    </location>
</feature>
<dbReference type="InterPro" id="IPR006151">
    <property type="entry name" value="Shikm_DH/Glu-tRNA_Rdtase"/>
</dbReference>
<dbReference type="Gene3D" id="3.40.50.720">
    <property type="entry name" value="NAD(P)-binding Rossmann-like Domain"/>
    <property type="match status" value="1"/>
</dbReference>
<keyword evidence="13" id="KW-1185">Reference proteome</keyword>
<comment type="subunit">
    <text evidence="8">Homodimer.</text>
</comment>
<feature type="binding site" evidence="8">
    <location>
        <begin position="127"/>
        <end position="131"/>
    </location>
    <ligand>
        <name>NADP(+)</name>
        <dbReference type="ChEBI" id="CHEBI:58349"/>
    </ligand>
</feature>
<evidence type="ECO:0000256" key="1">
    <source>
        <dbReference type="ARBA" id="ARBA00004871"/>
    </source>
</evidence>
<dbReference type="PANTHER" id="PTHR21089">
    <property type="entry name" value="SHIKIMATE DEHYDROGENASE"/>
    <property type="match status" value="1"/>
</dbReference>
<dbReference type="HAMAP" id="MF_00222">
    <property type="entry name" value="Shikimate_DH_AroE"/>
    <property type="match status" value="1"/>
</dbReference>
<gene>
    <name evidence="8 12" type="primary">aroE</name>
    <name evidence="12" type="ORF">LC087_07905</name>
</gene>
<evidence type="ECO:0000256" key="8">
    <source>
        <dbReference type="HAMAP-Rule" id="MF_00222"/>
    </source>
</evidence>
<feature type="binding site" evidence="8">
    <location>
        <position position="249"/>
    </location>
    <ligand>
        <name>shikimate</name>
        <dbReference type="ChEBI" id="CHEBI:36208"/>
    </ligand>
</feature>
<feature type="binding site" evidence="8">
    <location>
        <position position="221"/>
    </location>
    <ligand>
        <name>shikimate</name>
        <dbReference type="ChEBI" id="CHEBI:36208"/>
    </ligand>
</feature>
<feature type="active site" description="Proton acceptor" evidence="8">
    <location>
        <position position="66"/>
    </location>
</feature>
<feature type="binding site" evidence="8">
    <location>
        <position position="102"/>
    </location>
    <ligand>
        <name>shikimate</name>
        <dbReference type="ChEBI" id="CHEBI:36208"/>
    </ligand>
</feature>
<keyword evidence="5 8" id="KW-0560">Oxidoreductase</keyword>
<dbReference type="InterPro" id="IPR022893">
    <property type="entry name" value="Shikimate_DH_fam"/>
</dbReference>
<evidence type="ECO:0000256" key="7">
    <source>
        <dbReference type="ARBA" id="ARBA00049442"/>
    </source>
</evidence>
<dbReference type="CDD" id="cd01065">
    <property type="entry name" value="NAD_bind_Shikimate_DH"/>
    <property type="match status" value="1"/>
</dbReference>
<dbReference type="Gene3D" id="3.40.50.10860">
    <property type="entry name" value="Leucine Dehydrogenase, chain A, domain 1"/>
    <property type="match status" value="1"/>
</dbReference>
<dbReference type="EMBL" id="CP129013">
    <property type="protein sequence ID" value="WLR44015.1"/>
    <property type="molecule type" value="Genomic_DNA"/>
</dbReference>
<evidence type="ECO:0000256" key="6">
    <source>
        <dbReference type="ARBA" id="ARBA00023141"/>
    </source>
</evidence>
<dbReference type="InterPro" id="IPR036291">
    <property type="entry name" value="NAD(P)-bd_dom_sf"/>
</dbReference>